<dbReference type="Proteomes" id="UP000326907">
    <property type="component" value="Unassembled WGS sequence"/>
</dbReference>
<feature type="region of interest" description="Disordered" evidence="1">
    <location>
        <begin position="128"/>
        <end position="148"/>
    </location>
</feature>
<keyword evidence="3" id="KW-1185">Reference proteome</keyword>
<dbReference type="RefSeq" id="WP_151510170.1">
    <property type="nucleotide sequence ID" value="NZ_VYUA01000007.1"/>
</dbReference>
<organism evidence="2 3">
    <name type="scientific">Streptomyces arboris</name>
    <dbReference type="NCBI Taxonomy" id="2600619"/>
    <lineage>
        <taxon>Bacteria</taxon>
        <taxon>Bacillati</taxon>
        <taxon>Actinomycetota</taxon>
        <taxon>Actinomycetes</taxon>
        <taxon>Kitasatosporales</taxon>
        <taxon>Streptomycetaceae</taxon>
        <taxon>Streptomyces</taxon>
    </lineage>
</organism>
<proteinExistence type="predicted"/>
<comment type="caution">
    <text evidence="2">The sequence shown here is derived from an EMBL/GenBank/DDBJ whole genome shotgun (WGS) entry which is preliminary data.</text>
</comment>
<protein>
    <submittedName>
        <fullName evidence="2">Uncharacterized protein</fullName>
    </submittedName>
</protein>
<gene>
    <name evidence="2" type="ORF">F5983_11140</name>
</gene>
<evidence type="ECO:0000313" key="3">
    <source>
        <dbReference type="Proteomes" id="UP000326907"/>
    </source>
</evidence>
<name>A0A5N5EV22_9ACTN</name>
<evidence type="ECO:0000256" key="1">
    <source>
        <dbReference type="SAM" id="MobiDB-lite"/>
    </source>
</evidence>
<sequence length="998" mass="106192">MLVDPTELLDDCERAWREAGEPSAGAVEPVAAVRTALVLEALVAYRLLADHSDLPRDRVFARWPACAVHTVALADGPKLPRLVVKARARVLAERPDLGSRGASPESADEWIRAAQEAARSLGWTWHVPTAAEDGSGTPPRGATSAPEVRLGPGAGSVLLTLPGEPDAGDWQLAADGEVFAALPPYWVLPGPVRRVEATDPTGTTHVSAIVDPDDALLAFGADGHRVPQDEPLPAAEICLLHAGTLQTEGAAPGIVELPTPYGWNGWTLSRVSLTGVTRVRAAAAVPGNWLDVAAGRPLGWEGGATLPWIAGDDGAPVWHRPPALRLPRRAGEPDARLWQAEVRRRGHEEPLARQTGAPGALLDPWKDVPRPLLGPYEILVHRVGSRRSRRLAAFLAEGTTAEPTAEWRLLAPHGGLAPARLTLRTGGPVTASERVVAFSPYEITKGLVLGDGIRQFTVEMCIPHSEVRLELGGHPLTWSIRPLDIDAADLAGESALTVRLPEQAVALTPLLALVVEGANLLTLRPERRTRTRRGDLRYSLAALADTVRDCVKADIRLLVAGESVHVATVRTQPIAENVVPDGGGLLLRGLSHPGELIARLYAVFAPWEQPLTATVDQSGRIPLPAAWRSLGPLIVHLKAGALTPTAPGWPRLRDRDTLVLRRSPWTSAAGRGSGARVSEYLAGHGALPRDTDAIPYQWIVAARGRDLQACGARETAPAECRSALVDAGPTALTGAADSALRSGELASVLAGSGLAALRIREVADPVTVRRVWRQAPLCALLLTAPLLPYLSGHPAYDVGELYPEEAELLGEVGQFLGDASAALLAGQADPSGAVGRFDAQTRALDQLPELQQQAVWRSARVVPRGLLDPDTRADAAWQAFRARKDLQYHATREEFSEALDAVSIFLDDGHPDLAQAFRGRDPGRLHGPGEAWMRVPHLSLGCALIARLAAAGDARAAGLERGLRHLWTPIASHAPDLTAVDIALSECLVTAEAVHSTG</sequence>
<accession>A0A5N5EV22</accession>
<dbReference type="AlphaFoldDB" id="A0A5N5EV22"/>
<reference evidence="2 3" key="1">
    <citation type="submission" date="2019-09" db="EMBL/GenBank/DDBJ databases">
        <authorList>
            <person name="Liu P."/>
        </authorList>
    </citation>
    <scope>NUCLEOTIDE SEQUENCE [LARGE SCALE GENOMIC DNA]</scope>
    <source>
        <strain evidence="2 3">TRM68085</strain>
    </source>
</reference>
<evidence type="ECO:0000313" key="2">
    <source>
        <dbReference type="EMBL" id="KAB2592620.1"/>
    </source>
</evidence>
<dbReference type="EMBL" id="VYUA01000007">
    <property type="protein sequence ID" value="KAB2592620.1"/>
    <property type="molecule type" value="Genomic_DNA"/>
</dbReference>